<comment type="pathway">
    <text evidence="1">Lipid metabolism.</text>
</comment>
<proteinExistence type="predicted"/>
<evidence type="ECO:0000313" key="5">
    <source>
        <dbReference type="EMBL" id="MBB6428817.1"/>
    </source>
</evidence>
<evidence type="ECO:0000313" key="6">
    <source>
        <dbReference type="Proteomes" id="UP000541810"/>
    </source>
</evidence>
<evidence type="ECO:0000256" key="1">
    <source>
        <dbReference type="ARBA" id="ARBA00005189"/>
    </source>
</evidence>
<dbReference type="Pfam" id="PF01553">
    <property type="entry name" value="Acyltransferase"/>
    <property type="match status" value="1"/>
</dbReference>
<comment type="caution">
    <text evidence="5">The sequence shown here is derived from an EMBL/GenBank/DDBJ whole genome shotgun (WGS) entry which is preliminary data.</text>
</comment>
<dbReference type="SUPFAM" id="SSF69593">
    <property type="entry name" value="Glycerol-3-phosphate (1)-acyltransferase"/>
    <property type="match status" value="1"/>
</dbReference>
<gene>
    <name evidence="5" type="ORF">HNQ40_000623</name>
</gene>
<keyword evidence="2 5" id="KW-0808">Transferase</keyword>
<dbReference type="PANTHER" id="PTHR10434">
    <property type="entry name" value="1-ACYL-SN-GLYCEROL-3-PHOSPHATE ACYLTRANSFERASE"/>
    <property type="match status" value="1"/>
</dbReference>
<sequence length="222" mass="24512">MSLLNNTAIATGIHAIFRVTSRCAFVGREHLPAKGQPYILAIAHLSHYDPVVVGALLRRKLDFMARAEFYETPIARWCVEHAGCVRIDRYGQALPGVREALRRLEKRRPIALFPEGEIMSGDDSVLNGGPVKGGAGLLARRSGVPIVPCVVLGSEQFRRVMPWLPLRTGRLWIGLGEPIRVAGDARPGRASRAASSAELAQAMRRVYRQMQERFDIPGEVKP</sequence>
<dbReference type="CDD" id="cd07989">
    <property type="entry name" value="LPLAT_AGPAT-like"/>
    <property type="match status" value="1"/>
</dbReference>
<organism evidence="5 6">
    <name type="scientific">Algisphaera agarilytica</name>
    <dbReference type="NCBI Taxonomy" id="1385975"/>
    <lineage>
        <taxon>Bacteria</taxon>
        <taxon>Pseudomonadati</taxon>
        <taxon>Planctomycetota</taxon>
        <taxon>Phycisphaerae</taxon>
        <taxon>Phycisphaerales</taxon>
        <taxon>Phycisphaeraceae</taxon>
        <taxon>Algisphaera</taxon>
    </lineage>
</organism>
<dbReference type="EC" id="2.3.1.51" evidence="5"/>
<dbReference type="SMART" id="SM00563">
    <property type="entry name" value="PlsC"/>
    <property type="match status" value="1"/>
</dbReference>
<dbReference type="AlphaFoldDB" id="A0A7X0H3W5"/>
<accession>A0A7X0H3W5</accession>
<dbReference type="PANTHER" id="PTHR10434:SF11">
    <property type="entry name" value="1-ACYL-SN-GLYCEROL-3-PHOSPHATE ACYLTRANSFERASE"/>
    <property type="match status" value="1"/>
</dbReference>
<dbReference type="GO" id="GO:0003841">
    <property type="term" value="F:1-acylglycerol-3-phosphate O-acyltransferase activity"/>
    <property type="evidence" value="ECO:0007669"/>
    <property type="project" value="UniProtKB-EC"/>
</dbReference>
<evidence type="ECO:0000259" key="4">
    <source>
        <dbReference type="SMART" id="SM00563"/>
    </source>
</evidence>
<protein>
    <submittedName>
        <fullName evidence="5">1-acyl-sn-glycerol-3-phosphate acyltransferase</fullName>
        <ecNumber evidence="5">2.3.1.51</ecNumber>
    </submittedName>
</protein>
<keyword evidence="6" id="KW-1185">Reference proteome</keyword>
<evidence type="ECO:0000256" key="2">
    <source>
        <dbReference type="ARBA" id="ARBA00022679"/>
    </source>
</evidence>
<dbReference type="Proteomes" id="UP000541810">
    <property type="component" value="Unassembled WGS sequence"/>
</dbReference>
<name>A0A7X0H3W5_9BACT</name>
<reference evidence="5 6" key="1">
    <citation type="submission" date="2020-08" db="EMBL/GenBank/DDBJ databases">
        <title>Genomic Encyclopedia of Type Strains, Phase IV (KMG-IV): sequencing the most valuable type-strain genomes for metagenomic binning, comparative biology and taxonomic classification.</title>
        <authorList>
            <person name="Goeker M."/>
        </authorList>
    </citation>
    <scope>NUCLEOTIDE SEQUENCE [LARGE SCALE GENOMIC DNA]</scope>
    <source>
        <strain evidence="5 6">DSM 103725</strain>
    </source>
</reference>
<dbReference type="EMBL" id="JACHGY010000001">
    <property type="protein sequence ID" value="MBB6428817.1"/>
    <property type="molecule type" value="Genomic_DNA"/>
</dbReference>
<dbReference type="GO" id="GO:0006654">
    <property type="term" value="P:phosphatidic acid biosynthetic process"/>
    <property type="evidence" value="ECO:0007669"/>
    <property type="project" value="TreeGrafter"/>
</dbReference>
<dbReference type="RefSeq" id="WP_184676301.1">
    <property type="nucleotide sequence ID" value="NZ_JACHGY010000001.1"/>
</dbReference>
<feature type="domain" description="Phospholipid/glycerol acyltransferase" evidence="4">
    <location>
        <begin position="38"/>
        <end position="154"/>
    </location>
</feature>
<evidence type="ECO:0000256" key="3">
    <source>
        <dbReference type="ARBA" id="ARBA00023315"/>
    </source>
</evidence>
<keyword evidence="3 5" id="KW-0012">Acyltransferase</keyword>
<dbReference type="InterPro" id="IPR002123">
    <property type="entry name" value="Plipid/glycerol_acylTrfase"/>
</dbReference>